<evidence type="ECO:0000313" key="1">
    <source>
        <dbReference type="EMBL" id="CAF4368679.1"/>
    </source>
</evidence>
<name>A0A8S2UY31_9BILA</name>
<evidence type="ECO:0008006" key="3">
    <source>
        <dbReference type="Google" id="ProtNLM"/>
    </source>
</evidence>
<reference evidence="1" key="1">
    <citation type="submission" date="2021-02" db="EMBL/GenBank/DDBJ databases">
        <authorList>
            <person name="Nowell W R."/>
        </authorList>
    </citation>
    <scope>NUCLEOTIDE SEQUENCE</scope>
</reference>
<sequence>MEKSRNANKPLFMLFIDIMKAYDSVDRALLWNICRHYGLTGKIVRILKLLYHDTKAQVRING</sequence>
<organism evidence="1 2">
    <name type="scientific">Rotaria magnacalcarata</name>
    <dbReference type="NCBI Taxonomy" id="392030"/>
    <lineage>
        <taxon>Eukaryota</taxon>
        <taxon>Metazoa</taxon>
        <taxon>Spiralia</taxon>
        <taxon>Gnathifera</taxon>
        <taxon>Rotifera</taxon>
        <taxon>Eurotatoria</taxon>
        <taxon>Bdelloidea</taxon>
        <taxon>Philodinida</taxon>
        <taxon>Philodinidae</taxon>
        <taxon>Rotaria</taxon>
    </lineage>
</organism>
<comment type="caution">
    <text evidence="1">The sequence shown here is derived from an EMBL/GenBank/DDBJ whole genome shotgun (WGS) entry which is preliminary data.</text>
</comment>
<protein>
    <recommendedName>
        <fullName evidence="3">Reverse transcriptase domain-containing protein</fullName>
    </recommendedName>
</protein>
<feature type="non-terminal residue" evidence="1">
    <location>
        <position position="62"/>
    </location>
</feature>
<dbReference type="PANTHER" id="PTHR19446">
    <property type="entry name" value="REVERSE TRANSCRIPTASES"/>
    <property type="match status" value="1"/>
</dbReference>
<proteinExistence type="predicted"/>
<dbReference type="AlphaFoldDB" id="A0A8S2UY31"/>
<evidence type="ECO:0000313" key="2">
    <source>
        <dbReference type="Proteomes" id="UP000676336"/>
    </source>
</evidence>
<gene>
    <name evidence="1" type="ORF">SMN809_LOCUS29039</name>
</gene>
<dbReference type="Proteomes" id="UP000676336">
    <property type="component" value="Unassembled WGS sequence"/>
</dbReference>
<accession>A0A8S2UY31</accession>
<dbReference type="EMBL" id="CAJOBI010050341">
    <property type="protein sequence ID" value="CAF4368679.1"/>
    <property type="molecule type" value="Genomic_DNA"/>
</dbReference>